<protein>
    <submittedName>
        <fullName evidence="1">Uncharacterized protein</fullName>
    </submittedName>
</protein>
<keyword evidence="2" id="KW-1185">Reference proteome</keyword>
<reference evidence="2" key="1">
    <citation type="journal article" date="2015" name="Nat. Genet.">
        <title>The genome and transcriptome of the zoonotic hookworm Ancylostoma ceylanicum identify infection-specific gene families.</title>
        <authorList>
            <person name="Schwarz E.M."/>
            <person name="Hu Y."/>
            <person name="Antoshechkin I."/>
            <person name="Miller M.M."/>
            <person name="Sternberg P.W."/>
            <person name="Aroian R.V."/>
        </authorList>
    </citation>
    <scope>NUCLEOTIDE SEQUENCE</scope>
    <source>
        <strain evidence="2">HY135</strain>
    </source>
</reference>
<dbReference type="OrthoDB" id="6773352at2759"/>
<evidence type="ECO:0000313" key="1">
    <source>
        <dbReference type="EMBL" id="EYC07842.1"/>
    </source>
</evidence>
<dbReference type="AlphaFoldDB" id="A0A016TYZ6"/>
<proteinExistence type="predicted"/>
<gene>
    <name evidence="1" type="primary">Acey_s0068.g161</name>
    <name evidence="1" type="ORF">Y032_0068g161</name>
</gene>
<organism evidence="1 2">
    <name type="scientific">Ancylostoma ceylanicum</name>
    <dbReference type="NCBI Taxonomy" id="53326"/>
    <lineage>
        <taxon>Eukaryota</taxon>
        <taxon>Metazoa</taxon>
        <taxon>Ecdysozoa</taxon>
        <taxon>Nematoda</taxon>
        <taxon>Chromadorea</taxon>
        <taxon>Rhabditida</taxon>
        <taxon>Rhabditina</taxon>
        <taxon>Rhabditomorpha</taxon>
        <taxon>Strongyloidea</taxon>
        <taxon>Ancylostomatidae</taxon>
        <taxon>Ancylostomatinae</taxon>
        <taxon>Ancylostoma</taxon>
    </lineage>
</organism>
<accession>A0A016TYZ6</accession>
<evidence type="ECO:0000313" key="2">
    <source>
        <dbReference type="Proteomes" id="UP000024635"/>
    </source>
</evidence>
<dbReference type="Proteomes" id="UP000024635">
    <property type="component" value="Unassembled WGS sequence"/>
</dbReference>
<name>A0A016TYZ6_9BILA</name>
<dbReference type="EMBL" id="JARK01001404">
    <property type="protein sequence ID" value="EYC07842.1"/>
    <property type="molecule type" value="Genomic_DNA"/>
</dbReference>
<comment type="caution">
    <text evidence="1">The sequence shown here is derived from an EMBL/GenBank/DDBJ whole genome shotgun (WGS) entry which is preliminary data.</text>
</comment>
<sequence length="144" mass="16002">MLAQYKSNKKAKAAVARAKNAAMDELYDKLESSQTEKHVFRLAKAHRRASLDVTEVRAVKNGDGEVLRDAMAVKKRWRAYFEHLLNEEFPRKERNPAQPLAGPTQPWKIGEARMAMKKMKAGKASCPDGIPVEAWRALGGLGGG</sequence>
<dbReference type="STRING" id="53326.A0A016TYZ6"/>